<evidence type="ECO:0000313" key="2">
    <source>
        <dbReference type="Proteomes" id="UP000187313"/>
    </source>
</evidence>
<name>A0ABX3HWW4_9BACL</name>
<sequence>MTKRIITTDAELKSVMLIGAPVDIWMGNHLCEKNKMISNYSSSAIRSNSSYYLRPNVQIIRKDVLQ</sequence>
<protein>
    <submittedName>
        <fullName evidence="1">Uncharacterized protein</fullName>
    </submittedName>
</protein>
<comment type="caution">
    <text evidence="1">The sequence shown here is derived from an EMBL/GenBank/DDBJ whole genome shotgun (WGS) entry which is preliminary data.</text>
</comment>
<dbReference type="Proteomes" id="UP000187313">
    <property type="component" value="Unassembled WGS sequence"/>
</dbReference>
<accession>A0ABX3HWW4</accession>
<gene>
    <name evidence="1" type="ORF">BSK51_04445</name>
</gene>
<reference evidence="1 2" key="1">
    <citation type="submission" date="2016-10" db="EMBL/GenBank/DDBJ databases">
        <title>Paenibacillus species isolates.</title>
        <authorList>
            <person name="Beno S.M."/>
        </authorList>
    </citation>
    <scope>NUCLEOTIDE SEQUENCE [LARGE SCALE GENOMIC DNA]</scope>
    <source>
        <strain evidence="1 2">FSL R5-0923</strain>
    </source>
</reference>
<keyword evidence="2" id="KW-1185">Reference proteome</keyword>
<proteinExistence type="predicted"/>
<dbReference type="RefSeq" id="WP_076298349.1">
    <property type="nucleotide sequence ID" value="NZ_MPTD01000002.1"/>
</dbReference>
<organism evidence="1 2">
    <name type="scientific">Paenibacillus odorifer</name>
    <dbReference type="NCBI Taxonomy" id="189426"/>
    <lineage>
        <taxon>Bacteria</taxon>
        <taxon>Bacillati</taxon>
        <taxon>Bacillota</taxon>
        <taxon>Bacilli</taxon>
        <taxon>Bacillales</taxon>
        <taxon>Paenibacillaceae</taxon>
        <taxon>Paenibacillus</taxon>
    </lineage>
</organism>
<evidence type="ECO:0000313" key="1">
    <source>
        <dbReference type="EMBL" id="OMD55308.1"/>
    </source>
</evidence>
<dbReference type="EMBL" id="MPTD01000002">
    <property type="protein sequence ID" value="OMD55308.1"/>
    <property type="molecule type" value="Genomic_DNA"/>
</dbReference>